<dbReference type="RefSeq" id="WP_091342398.1">
    <property type="nucleotide sequence ID" value="NZ_FNRM01000004.1"/>
</dbReference>
<evidence type="ECO:0000313" key="6">
    <source>
        <dbReference type="EMBL" id="SEA60977.1"/>
    </source>
</evidence>
<evidence type="ECO:0000256" key="4">
    <source>
        <dbReference type="RuleBase" id="RU003345"/>
    </source>
</evidence>
<reference evidence="6 7" key="1">
    <citation type="submission" date="2016-10" db="EMBL/GenBank/DDBJ databases">
        <authorList>
            <person name="de Groot N.N."/>
        </authorList>
    </citation>
    <scope>NUCLEOTIDE SEQUENCE [LARGE SCALE GENOMIC DNA]</scope>
    <source>
        <strain evidence="6 7">CGMCC 1.3430</strain>
    </source>
</reference>
<dbReference type="InterPro" id="IPR016161">
    <property type="entry name" value="Ald_DH/histidinol_DH"/>
</dbReference>
<organism evidence="6 7">
    <name type="scientific">Alkalimonas amylolytica</name>
    <dbReference type="NCBI Taxonomy" id="152573"/>
    <lineage>
        <taxon>Bacteria</taxon>
        <taxon>Pseudomonadati</taxon>
        <taxon>Pseudomonadota</taxon>
        <taxon>Gammaproteobacteria</taxon>
        <taxon>Alkalimonas</taxon>
    </lineage>
</organism>
<dbReference type="OrthoDB" id="9812625at2"/>
<evidence type="ECO:0000256" key="1">
    <source>
        <dbReference type="ARBA" id="ARBA00009986"/>
    </source>
</evidence>
<evidence type="ECO:0000259" key="5">
    <source>
        <dbReference type="Pfam" id="PF00171"/>
    </source>
</evidence>
<gene>
    <name evidence="6" type="ORF">SAMN04488051_104210</name>
</gene>
<dbReference type="InterPro" id="IPR016162">
    <property type="entry name" value="Ald_DH_N"/>
</dbReference>
<keyword evidence="2 4" id="KW-0560">Oxidoreductase</keyword>
<dbReference type="GO" id="GO:0016620">
    <property type="term" value="F:oxidoreductase activity, acting on the aldehyde or oxo group of donors, NAD or NADP as acceptor"/>
    <property type="evidence" value="ECO:0007669"/>
    <property type="project" value="InterPro"/>
</dbReference>
<dbReference type="Proteomes" id="UP000198773">
    <property type="component" value="Unassembled WGS sequence"/>
</dbReference>
<dbReference type="AlphaFoldDB" id="A0A1H4CKV2"/>
<dbReference type="PANTHER" id="PTHR42804:SF1">
    <property type="entry name" value="ALDEHYDE DEHYDROGENASE-RELATED"/>
    <property type="match status" value="1"/>
</dbReference>
<dbReference type="Pfam" id="PF00171">
    <property type="entry name" value="Aldedh"/>
    <property type="match status" value="1"/>
</dbReference>
<dbReference type="InterPro" id="IPR029510">
    <property type="entry name" value="Ald_DH_CS_GLU"/>
</dbReference>
<protein>
    <submittedName>
        <fullName evidence="6">Acyl-CoA reductase</fullName>
    </submittedName>
</protein>
<dbReference type="CDD" id="cd07138">
    <property type="entry name" value="ALDH_CddD_SSP0762"/>
    <property type="match status" value="1"/>
</dbReference>
<sequence length="480" mass="51950">MLQRINAHFINGSWRTVVAPEWFTLVNPATEEAVSCVARADAAMVNEAIAAAYHAQDGWGRLSFTERASYLQQIADYLTAHADELTQAISDELGCPLWFSKLVQVEDPIDALRNHVGYAAKLQREQPWDARLKVRKEPVGVCGLITPWNYPLHQLIAKVAPALLAGCPVIVKPAEQTPRSAIVLAMAAEAAGLPAGVFNLVLGCGEQIGTILCQHPDVDCISFTGSTRVGRLIQRNCAGTVKKVCLELGGKSAFIIGQTKRLAEAVQLGVEDVMLNSGQTCVALTRMLVPAERYEEACELAVGVAQQLKVGDPKAEDSFLGPVVNQQQYQAVQQYIELGLDEGARLIAGGTERPAGCSQGYYIAPTIFADVHNGMRIAREEIFGPVLCIIPYSDEDEALRLANDSPYGLSGRVWADDDAERERLALGIRAGLIFTNAAEWHNAAPFGGFKQSGYGRELGLAGVEEFLTLKSIVTEEPQHG</sequence>
<dbReference type="InterPro" id="IPR016163">
    <property type="entry name" value="Ald_DH_C"/>
</dbReference>
<keyword evidence="7" id="KW-1185">Reference proteome</keyword>
<evidence type="ECO:0000256" key="3">
    <source>
        <dbReference type="PROSITE-ProRule" id="PRU10007"/>
    </source>
</evidence>
<feature type="domain" description="Aldehyde dehydrogenase" evidence="5">
    <location>
        <begin position="23"/>
        <end position="472"/>
    </location>
</feature>
<evidence type="ECO:0000313" key="7">
    <source>
        <dbReference type="Proteomes" id="UP000198773"/>
    </source>
</evidence>
<dbReference type="EMBL" id="FNRM01000004">
    <property type="protein sequence ID" value="SEA60977.1"/>
    <property type="molecule type" value="Genomic_DNA"/>
</dbReference>
<dbReference type="STRING" id="152573.SAMN04488051_104210"/>
<dbReference type="PANTHER" id="PTHR42804">
    <property type="entry name" value="ALDEHYDE DEHYDROGENASE"/>
    <property type="match status" value="1"/>
</dbReference>
<proteinExistence type="inferred from homology"/>
<dbReference type="Gene3D" id="3.40.605.10">
    <property type="entry name" value="Aldehyde Dehydrogenase, Chain A, domain 1"/>
    <property type="match status" value="1"/>
</dbReference>
<dbReference type="InterPro" id="IPR015590">
    <property type="entry name" value="Aldehyde_DH_dom"/>
</dbReference>
<comment type="similarity">
    <text evidence="1 4">Belongs to the aldehyde dehydrogenase family.</text>
</comment>
<dbReference type="Gene3D" id="3.40.309.10">
    <property type="entry name" value="Aldehyde Dehydrogenase, Chain A, domain 2"/>
    <property type="match status" value="1"/>
</dbReference>
<dbReference type="SUPFAM" id="SSF53720">
    <property type="entry name" value="ALDH-like"/>
    <property type="match status" value="1"/>
</dbReference>
<dbReference type="PROSITE" id="PS00687">
    <property type="entry name" value="ALDEHYDE_DEHYDR_GLU"/>
    <property type="match status" value="1"/>
</dbReference>
<dbReference type="FunFam" id="3.40.605.10:FF:000007">
    <property type="entry name" value="NAD/NADP-dependent betaine aldehyde dehydrogenase"/>
    <property type="match status" value="1"/>
</dbReference>
<name>A0A1H4CKV2_ALKAM</name>
<feature type="active site" evidence="3">
    <location>
        <position position="247"/>
    </location>
</feature>
<accession>A0A1H4CKV2</accession>
<evidence type="ECO:0000256" key="2">
    <source>
        <dbReference type="ARBA" id="ARBA00023002"/>
    </source>
</evidence>